<dbReference type="InterPro" id="IPR000515">
    <property type="entry name" value="MetI-like"/>
</dbReference>
<dbReference type="InterPro" id="IPR035906">
    <property type="entry name" value="MetI-like_sf"/>
</dbReference>
<dbReference type="AlphaFoldDB" id="A0A9D1AKG6"/>
<evidence type="ECO:0000256" key="3">
    <source>
        <dbReference type="ARBA" id="ARBA00022475"/>
    </source>
</evidence>
<evidence type="ECO:0000259" key="8">
    <source>
        <dbReference type="PROSITE" id="PS50928"/>
    </source>
</evidence>
<sequence>MKAPKSSPRVKASKMERANYKWIYLFLLPTVLIFLMFYFVPIIQVFLTSFTKWDGFNAPEFNGLTNYINMFTNSGFTYALKNLFYWCLAGMFLHVGFGVLTAFVLYQKPRGWKFTRMVFMIPNVISAAAWAMIYRFFFSDDMGILNSFIRLIDPNFHVQWFYTSPWAFWAVTFTWLFYAVIVTLLVLGDLMNIPQELNEAAKIDGASGWQLVRHIQLPLCRSAIGTSVICTLTSRISMYEQISLTTQGGPGDDTMSLSILLVKGITDYRYGYANAIGVLMFVIGLIILGIVNKAFRMDVSDY</sequence>
<comment type="caution">
    <text evidence="9">The sequence shown here is derived from an EMBL/GenBank/DDBJ whole genome shotgun (WGS) entry which is preliminary data.</text>
</comment>
<dbReference type="PROSITE" id="PS50928">
    <property type="entry name" value="ABC_TM1"/>
    <property type="match status" value="1"/>
</dbReference>
<evidence type="ECO:0000256" key="4">
    <source>
        <dbReference type="ARBA" id="ARBA00022692"/>
    </source>
</evidence>
<dbReference type="Gene3D" id="1.10.3720.10">
    <property type="entry name" value="MetI-like"/>
    <property type="match status" value="1"/>
</dbReference>
<dbReference type="GO" id="GO:0055085">
    <property type="term" value="P:transmembrane transport"/>
    <property type="evidence" value="ECO:0007669"/>
    <property type="project" value="InterPro"/>
</dbReference>
<feature type="transmembrane region" description="Helical" evidence="7">
    <location>
        <begin position="21"/>
        <end position="47"/>
    </location>
</feature>
<evidence type="ECO:0000313" key="9">
    <source>
        <dbReference type="EMBL" id="HIR46227.1"/>
    </source>
</evidence>
<reference evidence="9" key="2">
    <citation type="journal article" date="2021" name="PeerJ">
        <title>Extensive microbial diversity within the chicken gut microbiome revealed by metagenomics and culture.</title>
        <authorList>
            <person name="Gilroy R."/>
            <person name="Ravi A."/>
            <person name="Getino M."/>
            <person name="Pursley I."/>
            <person name="Horton D.L."/>
            <person name="Alikhan N.F."/>
            <person name="Baker D."/>
            <person name="Gharbi K."/>
            <person name="Hall N."/>
            <person name="Watson M."/>
            <person name="Adriaenssens E.M."/>
            <person name="Foster-Nyarko E."/>
            <person name="Jarju S."/>
            <person name="Secka A."/>
            <person name="Antonio M."/>
            <person name="Oren A."/>
            <person name="Chaudhuri R.R."/>
            <person name="La Ragione R."/>
            <person name="Hildebrand F."/>
            <person name="Pallen M.J."/>
        </authorList>
    </citation>
    <scope>NUCLEOTIDE SEQUENCE</scope>
    <source>
        <strain evidence="9">ChiSxjej1B13-7958</strain>
    </source>
</reference>
<keyword evidence="5 7" id="KW-1133">Transmembrane helix</keyword>
<dbReference type="SUPFAM" id="SSF161098">
    <property type="entry name" value="MetI-like"/>
    <property type="match status" value="1"/>
</dbReference>
<dbReference type="PANTHER" id="PTHR30193">
    <property type="entry name" value="ABC TRANSPORTER PERMEASE PROTEIN"/>
    <property type="match status" value="1"/>
</dbReference>
<keyword evidence="3" id="KW-1003">Cell membrane</keyword>
<evidence type="ECO:0000256" key="1">
    <source>
        <dbReference type="ARBA" id="ARBA00004651"/>
    </source>
</evidence>
<dbReference type="Pfam" id="PF00528">
    <property type="entry name" value="BPD_transp_1"/>
    <property type="match status" value="1"/>
</dbReference>
<evidence type="ECO:0000256" key="7">
    <source>
        <dbReference type="RuleBase" id="RU363032"/>
    </source>
</evidence>
<keyword evidence="2 7" id="KW-0813">Transport</keyword>
<feature type="transmembrane region" description="Helical" evidence="7">
    <location>
        <begin position="118"/>
        <end position="137"/>
    </location>
</feature>
<dbReference type="GO" id="GO:0005886">
    <property type="term" value="C:plasma membrane"/>
    <property type="evidence" value="ECO:0007669"/>
    <property type="project" value="UniProtKB-SubCell"/>
</dbReference>
<dbReference type="Proteomes" id="UP000824242">
    <property type="component" value="Unassembled WGS sequence"/>
</dbReference>
<reference evidence="9" key="1">
    <citation type="submission" date="2020-10" db="EMBL/GenBank/DDBJ databases">
        <authorList>
            <person name="Gilroy R."/>
        </authorList>
    </citation>
    <scope>NUCLEOTIDE SEQUENCE</scope>
    <source>
        <strain evidence="9">ChiSxjej1B13-7958</strain>
    </source>
</reference>
<feature type="transmembrane region" description="Helical" evidence="7">
    <location>
        <begin position="166"/>
        <end position="187"/>
    </location>
</feature>
<feature type="transmembrane region" description="Helical" evidence="7">
    <location>
        <begin position="83"/>
        <end position="106"/>
    </location>
</feature>
<evidence type="ECO:0000313" key="10">
    <source>
        <dbReference type="Proteomes" id="UP000824242"/>
    </source>
</evidence>
<evidence type="ECO:0000256" key="5">
    <source>
        <dbReference type="ARBA" id="ARBA00022989"/>
    </source>
</evidence>
<organism evidence="9 10">
    <name type="scientific">Candidatus Caccousia avicola</name>
    <dbReference type="NCBI Taxonomy" id="2840721"/>
    <lineage>
        <taxon>Bacteria</taxon>
        <taxon>Bacillati</taxon>
        <taxon>Bacillota</taxon>
        <taxon>Clostridia</taxon>
        <taxon>Eubacteriales</taxon>
        <taxon>Oscillospiraceae</taxon>
        <taxon>Oscillospiraceae incertae sedis</taxon>
        <taxon>Candidatus Caccousia</taxon>
    </lineage>
</organism>
<proteinExistence type="inferred from homology"/>
<keyword evidence="4 7" id="KW-0812">Transmembrane</keyword>
<accession>A0A9D1AKG6</accession>
<keyword evidence="6 7" id="KW-0472">Membrane</keyword>
<name>A0A9D1AKG6_9FIRM</name>
<feature type="transmembrane region" description="Helical" evidence="7">
    <location>
        <begin position="270"/>
        <end position="291"/>
    </location>
</feature>
<gene>
    <name evidence="9" type="ORF">IAB89_01010</name>
</gene>
<feature type="domain" description="ABC transmembrane type-1" evidence="8">
    <location>
        <begin position="80"/>
        <end position="291"/>
    </location>
</feature>
<dbReference type="InterPro" id="IPR051393">
    <property type="entry name" value="ABC_transporter_permease"/>
</dbReference>
<dbReference type="CDD" id="cd06261">
    <property type="entry name" value="TM_PBP2"/>
    <property type="match status" value="1"/>
</dbReference>
<evidence type="ECO:0000256" key="2">
    <source>
        <dbReference type="ARBA" id="ARBA00022448"/>
    </source>
</evidence>
<dbReference type="PANTHER" id="PTHR30193:SF37">
    <property type="entry name" value="INNER MEMBRANE ABC TRANSPORTER PERMEASE PROTEIN YCJO"/>
    <property type="match status" value="1"/>
</dbReference>
<comment type="similarity">
    <text evidence="7">Belongs to the binding-protein-dependent transport system permease family.</text>
</comment>
<dbReference type="EMBL" id="DVGZ01000012">
    <property type="protein sequence ID" value="HIR46227.1"/>
    <property type="molecule type" value="Genomic_DNA"/>
</dbReference>
<protein>
    <submittedName>
        <fullName evidence="9">Sugar ABC transporter permease</fullName>
    </submittedName>
</protein>
<evidence type="ECO:0000256" key="6">
    <source>
        <dbReference type="ARBA" id="ARBA00023136"/>
    </source>
</evidence>
<comment type="subcellular location">
    <subcellularLocation>
        <location evidence="1 7">Cell membrane</location>
        <topology evidence="1 7">Multi-pass membrane protein</topology>
    </subcellularLocation>
</comment>